<proteinExistence type="predicted"/>
<keyword evidence="2" id="KW-1185">Reference proteome</keyword>
<accession>A0A9P3GMF8</accession>
<dbReference type="Proteomes" id="UP000703269">
    <property type="component" value="Unassembled WGS sequence"/>
</dbReference>
<name>A0A9P3GMF8_9APHY</name>
<dbReference type="AlphaFoldDB" id="A0A9P3GMF8"/>
<sequence length="151" mass="15816">MKLLACGQHVNVACPVLIRVPAVLSYVAWCGHAAALRLFPNAMRVASLQQRAAIGSGPCPTCKRRVGVATLQIIALHAHAPALVMLARITSGHREMALEAFGLWAATLQQRPSSGAGAPHPLRSVSRTATRRLSGVPSTPSVLVAFVGRSG</sequence>
<organism evidence="1 2">
    <name type="scientific">Phanerochaete sordida</name>
    <dbReference type="NCBI Taxonomy" id="48140"/>
    <lineage>
        <taxon>Eukaryota</taxon>
        <taxon>Fungi</taxon>
        <taxon>Dikarya</taxon>
        <taxon>Basidiomycota</taxon>
        <taxon>Agaricomycotina</taxon>
        <taxon>Agaricomycetes</taxon>
        <taxon>Polyporales</taxon>
        <taxon>Phanerochaetaceae</taxon>
        <taxon>Phanerochaete</taxon>
    </lineage>
</organism>
<reference evidence="1 2" key="1">
    <citation type="submission" date="2021-08" db="EMBL/GenBank/DDBJ databases">
        <title>Draft Genome Sequence of Phanerochaete sordida strain YK-624.</title>
        <authorList>
            <person name="Mori T."/>
            <person name="Dohra H."/>
            <person name="Suzuki T."/>
            <person name="Kawagishi H."/>
            <person name="Hirai H."/>
        </authorList>
    </citation>
    <scope>NUCLEOTIDE SEQUENCE [LARGE SCALE GENOMIC DNA]</scope>
    <source>
        <strain evidence="1 2">YK-624</strain>
    </source>
</reference>
<evidence type="ECO:0000313" key="1">
    <source>
        <dbReference type="EMBL" id="GJE96929.1"/>
    </source>
</evidence>
<evidence type="ECO:0000313" key="2">
    <source>
        <dbReference type="Proteomes" id="UP000703269"/>
    </source>
</evidence>
<comment type="caution">
    <text evidence="1">The sequence shown here is derived from an EMBL/GenBank/DDBJ whole genome shotgun (WGS) entry which is preliminary data.</text>
</comment>
<protein>
    <submittedName>
        <fullName evidence="1">Uncharacterized protein</fullName>
    </submittedName>
</protein>
<dbReference type="EMBL" id="BPQB01000065">
    <property type="protein sequence ID" value="GJE96929.1"/>
    <property type="molecule type" value="Genomic_DNA"/>
</dbReference>
<gene>
    <name evidence="1" type="ORF">PsYK624_131370</name>
</gene>